<accession>A0A0A2XF82</accession>
<proteinExistence type="inferred from homology"/>
<name>A0A0A2XF82_9PAST</name>
<evidence type="ECO:0000313" key="11">
    <source>
        <dbReference type="Proteomes" id="UP000030418"/>
    </source>
</evidence>
<evidence type="ECO:0000256" key="8">
    <source>
        <dbReference type="SAM" id="Coils"/>
    </source>
</evidence>
<evidence type="ECO:0000313" key="10">
    <source>
        <dbReference type="EMBL" id="KGQ30813.1"/>
    </source>
</evidence>
<evidence type="ECO:0000256" key="7">
    <source>
        <dbReference type="ARBA" id="ARBA00023237"/>
    </source>
</evidence>
<keyword evidence="6" id="KW-0472">Membrane</keyword>
<evidence type="ECO:0000256" key="6">
    <source>
        <dbReference type="ARBA" id="ARBA00023136"/>
    </source>
</evidence>
<keyword evidence="7" id="KW-0998">Cell outer membrane</keyword>
<dbReference type="EMBL" id="JPXY01000042">
    <property type="protein sequence ID" value="KGQ30813.1"/>
    <property type="molecule type" value="Genomic_DNA"/>
</dbReference>
<keyword evidence="9" id="KW-0732">Signal</keyword>
<protein>
    <submittedName>
        <fullName evidence="10">Outer membrane channel protein</fullName>
    </submittedName>
</protein>
<dbReference type="GO" id="GO:0015288">
    <property type="term" value="F:porin activity"/>
    <property type="evidence" value="ECO:0007669"/>
    <property type="project" value="TreeGrafter"/>
</dbReference>
<evidence type="ECO:0000256" key="9">
    <source>
        <dbReference type="SAM" id="SignalP"/>
    </source>
</evidence>
<keyword evidence="4" id="KW-1134">Transmembrane beta strand</keyword>
<dbReference type="Proteomes" id="UP000030418">
    <property type="component" value="Unassembled WGS sequence"/>
</dbReference>
<evidence type="ECO:0000256" key="5">
    <source>
        <dbReference type="ARBA" id="ARBA00022692"/>
    </source>
</evidence>
<comment type="similarity">
    <text evidence="2">Belongs to the outer membrane factor (OMF) (TC 1.B.17) family.</text>
</comment>
<dbReference type="Gene3D" id="1.20.1600.10">
    <property type="entry name" value="Outer membrane efflux proteins (OEP)"/>
    <property type="match status" value="1"/>
</dbReference>
<evidence type="ECO:0000256" key="3">
    <source>
        <dbReference type="ARBA" id="ARBA00022448"/>
    </source>
</evidence>
<comment type="caution">
    <text evidence="10">The sequence shown here is derived from an EMBL/GenBank/DDBJ whole genome shotgun (WGS) entry which is preliminary data.</text>
</comment>
<dbReference type="GO" id="GO:1990281">
    <property type="term" value="C:efflux pump complex"/>
    <property type="evidence" value="ECO:0007669"/>
    <property type="project" value="TreeGrafter"/>
</dbReference>
<dbReference type="GO" id="GO:0015562">
    <property type="term" value="F:efflux transmembrane transporter activity"/>
    <property type="evidence" value="ECO:0007669"/>
    <property type="project" value="InterPro"/>
</dbReference>
<dbReference type="PANTHER" id="PTHR30026">
    <property type="entry name" value="OUTER MEMBRANE PROTEIN TOLC"/>
    <property type="match status" value="1"/>
</dbReference>
<evidence type="ECO:0000256" key="4">
    <source>
        <dbReference type="ARBA" id="ARBA00022452"/>
    </source>
</evidence>
<dbReference type="InterPro" id="IPR051906">
    <property type="entry name" value="TolC-like"/>
</dbReference>
<organism evidence="10 11">
    <name type="scientific">Gallibacterium genomosp. 2</name>
    <dbReference type="NCBI Taxonomy" id="155517"/>
    <lineage>
        <taxon>Bacteria</taxon>
        <taxon>Pseudomonadati</taxon>
        <taxon>Pseudomonadota</taxon>
        <taxon>Gammaproteobacteria</taxon>
        <taxon>Pasteurellales</taxon>
        <taxon>Pasteurellaceae</taxon>
        <taxon>Gallibacterium</taxon>
    </lineage>
</organism>
<feature type="coiled-coil region" evidence="8">
    <location>
        <begin position="305"/>
        <end position="393"/>
    </location>
</feature>
<gene>
    <name evidence="10" type="ORF">P375_09115</name>
</gene>
<dbReference type="AlphaFoldDB" id="A0A0A2XF82"/>
<keyword evidence="5" id="KW-0812">Transmembrane</keyword>
<reference evidence="10 11" key="1">
    <citation type="submission" date="2014-08" db="EMBL/GenBank/DDBJ databases">
        <title>Chaperone-usher fimbriae in a diverse selection of Gallibacterium genomes.</title>
        <authorList>
            <person name="Kudirkiene E."/>
            <person name="Bager R.J."/>
            <person name="Johnson T.J."/>
            <person name="Bojesen A.M."/>
        </authorList>
    </citation>
    <scope>NUCLEOTIDE SEQUENCE [LARGE SCALE GENOMIC DNA]</scope>
    <source>
        <strain evidence="10 11">CCM5976</strain>
    </source>
</reference>
<evidence type="ECO:0000256" key="1">
    <source>
        <dbReference type="ARBA" id="ARBA00004442"/>
    </source>
</evidence>
<dbReference type="PANTHER" id="PTHR30026:SF22">
    <property type="entry name" value="OUTER MEMBRANE EFFLUX PROTEIN"/>
    <property type="match status" value="1"/>
</dbReference>
<dbReference type="Pfam" id="PF02321">
    <property type="entry name" value="OEP"/>
    <property type="match status" value="2"/>
</dbReference>
<feature type="chain" id="PRO_5001996697" evidence="9">
    <location>
        <begin position="24"/>
        <end position="418"/>
    </location>
</feature>
<keyword evidence="8" id="KW-0175">Coiled coil</keyword>
<dbReference type="InterPro" id="IPR003423">
    <property type="entry name" value="OMP_efflux"/>
</dbReference>
<feature type="signal peptide" evidence="9">
    <location>
        <begin position="1"/>
        <end position="23"/>
    </location>
</feature>
<dbReference type="RefSeq" id="WP_039136225.1">
    <property type="nucleotide sequence ID" value="NZ_JPXY01000042.1"/>
</dbReference>
<keyword evidence="11" id="KW-1185">Reference proteome</keyword>
<sequence>MTRNYFTYSILALGLCLSSVTYAANSQNTELKQILSRAFEKDPELLEAKANTMIAHNQTEQAISGHYPTLSVFGRQSLEDYSRYQTNDRNNKFTPGAQANVNLYSFGAIEKKVAYSEANEASFRYKYDETKENIAYKITELYLMAIRSKDAIAAQQRGLARLRSIISEIEAIADNDEGRRSELVQAEARMFAVEQQQNTSERELQDALSQLQRYSGKAVKVSGLSDPFKGMTAVVLKKQYSQNQYLHPSYKTAQAKIKSAHASVEAEQASRYPKLDLIGQATKDDRQVYLNVSWDMFNRASSYSVQEKAQTLEAEKSRLEQTKLELEEKTRTALINLEEYQRQIGTLSKQVNSLYEVTNFYKLQFQIAKRSLLDLLNAENELLSAELNRVSAEYQLRHSVLDYLYSQGMTTKWAIDLK</sequence>
<keyword evidence="3" id="KW-0813">Transport</keyword>
<comment type="subcellular location">
    <subcellularLocation>
        <location evidence="1">Cell outer membrane</location>
    </subcellularLocation>
</comment>
<evidence type="ECO:0000256" key="2">
    <source>
        <dbReference type="ARBA" id="ARBA00007613"/>
    </source>
</evidence>
<dbReference type="SUPFAM" id="SSF56954">
    <property type="entry name" value="Outer membrane efflux proteins (OEP)"/>
    <property type="match status" value="1"/>
</dbReference>
<dbReference type="GO" id="GO:0009279">
    <property type="term" value="C:cell outer membrane"/>
    <property type="evidence" value="ECO:0007669"/>
    <property type="project" value="UniProtKB-SubCell"/>
</dbReference>